<feature type="domain" description="DUF5655" evidence="1">
    <location>
        <begin position="78"/>
        <end position="184"/>
    </location>
</feature>
<accession>A0A8J3A7J4</accession>
<name>A0A8J3A7J4_9PROT</name>
<evidence type="ECO:0000313" key="4">
    <source>
        <dbReference type="Proteomes" id="UP000621856"/>
    </source>
</evidence>
<dbReference type="Proteomes" id="UP000818603">
    <property type="component" value="Unassembled WGS sequence"/>
</dbReference>
<dbReference type="Pfam" id="PF18899">
    <property type="entry name" value="DUF5655"/>
    <property type="match status" value="1"/>
</dbReference>
<dbReference type="AlphaFoldDB" id="A0A8J3A7J4"/>
<evidence type="ECO:0000259" key="1">
    <source>
        <dbReference type="Pfam" id="PF18899"/>
    </source>
</evidence>
<dbReference type="EMBL" id="VCJR02000002">
    <property type="protein sequence ID" value="NHK28403.1"/>
    <property type="molecule type" value="Genomic_DNA"/>
</dbReference>
<evidence type="ECO:0000313" key="3">
    <source>
        <dbReference type="EMBL" id="NHK28403.1"/>
    </source>
</evidence>
<sequence>MASSPEEMRDAMIANLPEKTGKSLDEWLAIVATSGLEKHGEIIKLLKGEHGMTHGFANLVAHYARQPDTSQAANDPVAGQYAGAKAGLKPIYEKLIGIVESLGKDVEIAPKKTYVSLRRSKQFALIQPSTKTRVDLGLNLNGVEPEGKLEASGSFNSMVTHRIRLSSPAEVDKDVTKWLKQAYKDA</sequence>
<evidence type="ECO:0000313" key="5">
    <source>
        <dbReference type="Proteomes" id="UP000818603"/>
    </source>
</evidence>
<dbReference type="InterPro" id="IPR043714">
    <property type="entry name" value="DUF5655"/>
</dbReference>
<dbReference type="Proteomes" id="UP000621856">
    <property type="component" value="Unassembled WGS sequence"/>
</dbReference>
<protein>
    <submittedName>
        <fullName evidence="3">DUF4287 domain-containing protein</fullName>
    </submittedName>
</protein>
<reference evidence="2" key="3">
    <citation type="submission" date="2020-09" db="EMBL/GenBank/DDBJ databases">
        <authorList>
            <person name="Sun Q."/>
            <person name="Zhou Y."/>
        </authorList>
    </citation>
    <scope>NUCLEOTIDE SEQUENCE</scope>
    <source>
        <strain evidence="2">CGMCC 1.14984</strain>
    </source>
</reference>
<organism evidence="2 4">
    <name type="scientific">Aquisalinus luteolus</name>
    <dbReference type="NCBI Taxonomy" id="1566827"/>
    <lineage>
        <taxon>Bacteria</taxon>
        <taxon>Pseudomonadati</taxon>
        <taxon>Pseudomonadota</taxon>
        <taxon>Alphaproteobacteria</taxon>
        <taxon>Parvularculales</taxon>
        <taxon>Parvularculaceae</taxon>
        <taxon>Aquisalinus</taxon>
    </lineage>
</organism>
<dbReference type="Pfam" id="PF14117">
    <property type="entry name" value="DUF4287"/>
    <property type="match status" value="1"/>
</dbReference>
<keyword evidence="5" id="KW-1185">Reference proteome</keyword>
<proteinExistence type="predicted"/>
<dbReference type="EMBL" id="BMGZ01000002">
    <property type="protein sequence ID" value="GGH98369.1"/>
    <property type="molecule type" value="Genomic_DNA"/>
</dbReference>
<reference evidence="2" key="1">
    <citation type="journal article" date="2014" name="Int. J. Syst. Evol. Microbiol.">
        <title>Complete genome sequence of Corynebacterium casei LMG S-19264T (=DSM 44701T), isolated from a smear-ripened cheese.</title>
        <authorList>
            <consortium name="US DOE Joint Genome Institute (JGI-PGF)"/>
            <person name="Walter F."/>
            <person name="Albersmeier A."/>
            <person name="Kalinowski J."/>
            <person name="Ruckert C."/>
        </authorList>
    </citation>
    <scope>NUCLEOTIDE SEQUENCE</scope>
    <source>
        <strain evidence="2">CGMCC 1.14984</strain>
    </source>
</reference>
<reference evidence="3 5" key="2">
    <citation type="submission" date="2020-02" db="EMBL/GenBank/DDBJ databases">
        <title>Genome sequence of Parvularcula flava strain NH6-79.</title>
        <authorList>
            <person name="Abdul Karim M.H."/>
            <person name="Lam M.Q."/>
            <person name="Chen S.J."/>
            <person name="Yahya A."/>
            <person name="Shahir S."/>
            <person name="Shamsir M.S."/>
            <person name="Chong C.S."/>
        </authorList>
    </citation>
    <scope>NUCLEOTIDE SEQUENCE [LARGE SCALE GENOMIC DNA]</scope>
    <source>
        <strain evidence="3 5">NH6-79</strain>
    </source>
</reference>
<evidence type="ECO:0000313" key="2">
    <source>
        <dbReference type="EMBL" id="GGH98369.1"/>
    </source>
</evidence>
<comment type="caution">
    <text evidence="2">The sequence shown here is derived from an EMBL/GenBank/DDBJ whole genome shotgun (WGS) entry which is preliminary data.</text>
</comment>
<dbReference type="InterPro" id="IPR025629">
    <property type="entry name" value="DUF4287"/>
</dbReference>
<dbReference type="RefSeq" id="WP_155140380.1">
    <property type="nucleotide sequence ID" value="NZ_BMGZ01000002.1"/>
</dbReference>
<gene>
    <name evidence="3" type="ORF">FF098_010845</name>
    <name evidence="2" type="ORF">GCM10011355_21800</name>
</gene>